<evidence type="ECO:0000313" key="9">
    <source>
        <dbReference type="Proteomes" id="UP000018780"/>
    </source>
</evidence>
<keyword evidence="4 6" id="KW-1133">Transmembrane helix</keyword>
<dbReference type="KEGG" id="lmd:METH_01935"/>
<sequence>MAVFGSDAGQVLRFSVVGAAVAGLYVLGYTGLLAAGLAQASANGLAFAAAVAVQYVLQTAWTFRRPLGLPEQMARFACTIAAGFAVSMVITGVIGPALGWADWLSAAAVTVILPVQNFIIFRLWVYAAAG</sequence>
<dbReference type="GO" id="GO:0000271">
    <property type="term" value="P:polysaccharide biosynthetic process"/>
    <property type="evidence" value="ECO:0007669"/>
    <property type="project" value="InterPro"/>
</dbReference>
<dbReference type="OrthoDB" id="7667275at2"/>
<gene>
    <name evidence="8" type="ORF">METH_01935</name>
</gene>
<feature type="transmembrane region" description="Helical" evidence="6">
    <location>
        <begin position="44"/>
        <end position="64"/>
    </location>
</feature>
<keyword evidence="3 6" id="KW-0812">Transmembrane</keyword>
<name>V9VNN8_9RHOB</name>
<dbReference type="STRING" id="999552.METH_01935"/>
<dbReference type="EMBL" id="CP006773">
    <property type="protein sequence ID" value="AHC99637.1"/>
    <property type="molecule type" value="Genomic_DNA"/>
</dbReference>
<feature type="domain" description="GtrA/DPMS transmembrane" evidence="7">
    <location>
        <begin position="13"/>
        <end position="125"/>
    </location>
</feature>
<evidence type="ECO:0000256" key="5">
    <source>
        <dbReference type="ARBA" id="ARBA00023136"/>
    </source>
</evidence>
<dbReference type="RefSeq" id="WP_024088705.1">
    <property type="nucleotide sequence ID" value="NC_023135.1"/>
</dbReference>
<evidence type="ECO:0000256" key="1">
    <source>
        <dbReference type="ARBA" id="ARBA00004141"/>
    </source>
</evidence>
<dbReference type="AlphaFoldDB" id="V9VNN8"/>
<evidence type="ECO:0000313" key="8">
    <source>
        <dbReference type="EMBL" id="AHC99637.1"/>
    </source>
</evidence>
<dbReference type="HOGENOM" id="CLU_156630_0_0_5"/>
<feature type="transmembrane region" description="Helical" evidence="6">
    <location>
        <begin position="103"/>
        <end position="125"/>
    </location>
</feature>
<proteinExistence type="inferred from homology"/>
<keyword evidence="9" id="KW-1185">Reference proteome</keyword>
<keyword evidence="5 6" id="KW-0472">Membrane</keyword>
<dbReference type="PANTHER" id="PTHR38459:SF1">
    <property type="entry name" value="PROPHAGE BACTOPRENOL-LINKED GLUCOSE TRANSLOCASE HOMOLOG"/>
    <property type="match status" value="1"/>
</dbReference>
<feature type="transmembrane region" description="Helical" evidence="6">
    <location>
        <begin position="12"/>
        <end position="38"/>
    </location>
</feature>
<comment type="similarity">
    <text evidence="2">Belongs to the GtrA family.</text>
</comment>
<evidence type="ECO:0000256" key="2">
    <source>
        <dbReference type="ARBA" id="ARBA00009399"/>
    </source>
</evidence>
<reference evidence="8 9" key="1">
    <citation type="submission" date="2013-09" db="EMBL/GenBank/DDBJ databases">
        <authorList>
            <consortium name="DOE Joint Genome Institute"/>
            <person name="Klenk H.-P."/>
            <person name="Huntemann M."/>
            <person name="Han J."/>
            <person name="Chen A."/>
            <person name="Kyrpides N."/>
            <person name="Mavromatis K."/>
            <person name="Markowitz V."/>
            <person name="Palaniappan K."/>
            <person name="Ivanova N."/>
            <person name="Schaumberg A."/>
            <person name="Pati A."/>
            <person name="Liolios K."/>
            <person name="Nordberg H.P."/>
            <person name="Cantor M.N."/>
            <person name="Hua S.X."/>
            <person name="Woyke T."/>
        </authorList>
    </citation>
    <scope>NUCLEOTIDE SEQUENCE [LARGE SCALE GENOMIC DNA]</scope>
    <source>
        <strain evidence="8 9">DSM 14336</strain>
    </source>
</reference>
<evidence type="ECO:0000256" key="4">
    <source>
        <dbReference type="ARBA" id="ARBA00022989"/>
    </source>
</evidence>
<dbReference type="InterPro" id="IPR051401">
    <property type="entry name" value="GtrA_CellWall_Glycosyl"/>
</dbReference>
<evidence type="ECO:0000256" key="6">
    <source>
        <dbReference type="SAM" id="Phobius"/>
    </source>
</evidence>
<organism evidence="8 9">
    <name type="scientific">Leisingera methylohalidivorans DSM 14336</name>
    <dbReference type="NCBI Taxonomy" id="999552"/>
    <lineage>
        <taxon>Bacteria</taxon>
        <taxon>Pseudomonadati</taxon>
        <taxon>Pseudomonadota</taxon>
        <taxon>Alphaproteobacteria</taxon>
        <taxon>Rhodobacterales</taxon>
        <taxon>Roseobacteraceae</taxon>
        <taxon>Leisingera</taxon>
    </lineage>
</organism>
<dbReference type="PATRIC" id="fig|999552.6.peg.385"/>
<evidence type="ECO:0000256" key="3">
    <source>
        <dbReference type="ARBA" id="ARBA00022692"/>
    </source>
</evidence>
<evidence type="ECO:0000259" key="7">
    <source>
        <dbReference type="Pfam" id="PF04138"/>
    </source>
</evidence>
<dbReference type="Proteomes" id="UP000018780">
    <property type="component" value="Chromosome"/>
</dbReference>
<dbReference type="Pfam" id="PF04138">
    <property type="entry name" value="GtrA_DPMS_TM"/>
    <property type="match status" value="1"/>
</dbReference>
<dbReference type="PANTHER" id="PTHR38459">
    <property type="entry name" value="PROPHAGE BACTOPRENOL-LINKED GLUCOSE TRANSLOCASE HOMOLOG"/>
    <property type="match status" value="1"/>
</dbReference>
<dbReference type="GO" id="GO:0005886">
    <property type="term" value="C:plasma membrane"/>
    <property type="evidence" value="ECO:0007669"/>
    <property type="project" value="TreeGrafter"/>
</dbReference>
<protein>
    <submittedName>
        <fullName evidence="8">Polysaccharide biosynthesis protein GtrA</fullName>
    </submittedName>
</protein>
<comment type="subcellular location">
    <subcellularLocation>
        <location evidence="1">Membrane</location>
        <topology evidence="1">Multi-pass membrane protein</topology>
    </subcellularLocation>
</comment>
<accession>V9VNN8</accession>
<feature type="transmembrane region" description="Helical" evidence="6">
    <location>
        <begin position="76"/>
        <end position="97"/>
    </location>
</feature>
<dbReference type="InterPro" id="IPR007267">
    <property type="entry name" value="GtrA_DPMS_TM"/>
</dbReference>